<dbReference type="EMBL" id="JBHSPR010000010">
    <property type="protein sequence ID" value="MFC6017571.1"/>
    <property type="molecule type" value="Genomic_DNA"/>
</dbReference>
<sequence length="207" mass="21842">MRNLPTLPGCGQPSTTRIEIYTPTATAAHGSFDGAAYGCDRHAMEIVSALQVAGFTPHRDPSPVDVSTWPCGRVFTFSAPVEPAGVVSPIGDTTTTGVTPVVAASGAVTAPSDADVAAFIAANKVPLPSGHPRWCHRNDTDRTHRSTLFRVTDRIALQIEQPHVGGEPAITLLDGIAPRSVRYPLDVAQSLSRQLRVAVSLAGMDLR</sequence>
<gene>
    <name evidence="1" type="ORF">ACFP2T_15315</name>
</gene>
<protein>
    <submittedName>
        <fullName evidence="1">Uncharacterized protein</fullName>
    </submittedName>
</protein>
<accession>A0ABW1K6V5</accession>
<proteinExistence type="predicted"/>
<evidence type="ECO:0000313" key="1">
    <source>
        <dbReference type="EMBL" id="MFC6017571.1"/>
    </source>
</evidence>
<evidence type="ECO:0000313" key="2">
    <source>
        <dbReference type="Proteomes" id="UP001596203"/>
    </source>
</evidence>
<comment type="caution">
    <text evidence="1">The sequence shown here is derived from an EMBL/GenBank/DDBJ whole genome shotgun (WGS) entry which is preliminary data.</text>
</comment>
<dbReference type="RefSeq" id="WP_377421915.1">
    <property type="nucleotide sequence ID" value="NZ_JBHSPR010000010.1"/>
</dbReference>
<organism evidence="1 2">
    <name type="scientific">Plantactinospora solaniradicis</name>
    <dbReference type="NCBI Taxonomy" id="1723736"/>
    <lineage>
        <taxon>Bacteria</taxon>
        <taxon>Bacillati</taxon>
        <taxon>Actinomycetota</taxon>
        <taxon>Actinomycetes</taxon>
        <taxon>Micromonosporales</taxon>
        <taxon>Micromonosporaceae</taxon>
        <taxon>Plantactinospora</taxon>
    </lineage>
</organism>
<name>A0ABW1K6V5_9ACTN</name>
<reference evidence="2" key="1">
    <citation type="journal article" date="2019" name="Int. J. Syst. Evol. Microbiol.">
        <title>The Global Catalogue of Microorganisms (GCM) 10K type strain sequencing project: providing services to taxonomists for standard genome sequencing and annotation.</title>
        <authorList>
            <consortium name="The Broad Institute Genomics Platform"/>
            <consortium name="The Broad Institute Genome Sequencing Center for Infectious Disease"/>
            <person name="Wu L."/>
            <person name="Ma J."/>
        </authorList>
    </citation>
    <scope>NUCLEOTIDE SEQUENCE [LARGE SCALE GENOMIC DNA]</scope>
    <source>
        <strain evidence="2">ZS-35-S2</strain>
    </source>
</reference>
<keyword evidence="2" id="KW-1185">Reference proteome</keyword>
<dbReference type="Proteomes" id="UP001596203">
    <property type="component" value="Unassembled WGS sequence"/>
</dbReference>